<reference evidence="2" key="1">
    <citation type="journal article" date="2019" name="Int. J. Syst. Evol. Microbiol.">
        <title>The Global Catalogue of Microorganisms (GCM) 10K type strain sequencing project: providing services to taxonomists for standard genome sequencing and annotation.</title>
        <authorList>
            <consortium name="The Broad Institute Genomics Platform"/>
            <consortium name="The Broad Institute Genome Sequencing Center for Infectious Disease"/>
            <person name="Wu L."/>
            <person name="Ma J."/>
        </authorList>
    </citation>
    <scope>NUCLEOTIDE SEQUENCE [LARGE SCALE GENOMIC DNA]</scope>
    <source>
        <strain evidence="2">CGMCC 4.7466</strain>
    </source>
</reference>
<name>A0ABV9T262_9BACT</name>
<sequence>MFTRKNDWGILTPGFQKTNPHGDAMRFAFWFHFQNVLNNLKRKTEISPPMEYGFLVKEISNAPLQKLPGIFWNDHRGN</sequence>
<gene>
    <name evidence="1" type="ORF">ACFPFU_14055</name>
</gene>
<evidence type="ECO:0000313" key="1">
    <source>
        <dbReference type="EMBL" id="MFC4872815.1"/>
    </source>
</evidence>
<accession>A0ABV9T262</accession>
<dbReference type="RefSeq" id="WP_377065395.1">
    <property type="nucleotide sequence ID" value="NZ_JBHSJJ010000007.1"/>
</dbReference>
<dbReference type="EMBL" id="JBHSJJ010000007">
    <property type="protein sequence ID" value="MFC4872815.1"/>
    <property type="molecule type" value="Genomic_DNA"/>
</dbReference>
<dbReference type="Proteomes" id="UP001595818">
    <property type="component" value="Unassembled WGS sequence"/>
</dbReference>
<keyword evidence="2" id="KW-1185">Reference proteome</keyword>
<protein>
    <submittedName>
        <fullName evidence="1">Uncharacterized protein</fullName>
    </submittedName>
</protein>
<organism evidence="1 2">
    <name type="scientific">Negadavirga shengliensis</name>
    <dbReference type="NCBI Taxonomy" id="1389218"/>
    <lineage>
        <taxon>Bacteria</taxon>
        <taxon>Pseudomonadati</taxon>
        <taxon>Bacteroidota</taxon>
        <taxon>Cytophagia</taxon>
        <taxon>Cytophagales</taxon>
        <taxon>Cyclobacteriaceae</taxon>
        <taxon>Negadavirga</taxon>
    </lineage>
</organism>
<comment type="caution">
    <text evidence="1">The sequence shown here is derived from an EMBL/GenBank/DDBJ whole genome shotgun (WGS) entry which is preliminary data.</text>
</comment>
<proteinExistence type="predicted"/>
<evidence type="ECO:0000313" key="2">
    <source>
        <dbReference type="Proteomes" id="UP001595818"/>
    </source>
</evidence>